<evidence type="ECO:0000313" key="7">
    <source>
        <dbReference type="EMBL" id="QSF43044.1"/>
    </source>
</evidence>
<keyword evidence="5" id="KW-0862">Zinc</keyword>
<dbReference type="RefSeq" id="WP_206100702.1">
    <property type="nucleotide sequence ID" value="NZ_CP070969.1"/>
</dbReference>
<feature type="domain" description="Adenosine deaminase" evidence="6">
    <location>
        <begin position="161"/>
        <end position="288"/>
    </location>
</feature>
<name>A0ABX7L5D3_9BACL</name>
<organism evidence="7 8">
    <name type="scientific">Paenibacillus tianjinensis</name>
    <dbReference type="NCBI Taxonomy" id="2810347"/>
    <lineage>
        <taxon>Bacteria</taxon>
        <taxon>Bacillati</taxon>
        <taxon>Bacillota</taxon>
        <taxon>Bacilli</taxon>
        <taxon>Bacillales</taxon>
        <taxon>Paenibacillaceae</taxon>
        <taxon>Paenibacillus</taxon>
    </lineage>
</organism>
<evidence type="ECO:0000259" key="6">
    <source>
        <dbReference type="Pfam" id="PF00962"/>
    </source>
</evidence>
<dbReference type="PANTHER" id="PTHR43114">
    <property type="entry name" value="ADENINE DEAMINASE"/>
    <property type="match status" value="1"/>
</dbReference>
<dbReference type="Gene3D" id="3.20.20.140">
    <property type="entry name" value="Metal-dependent hydrolases"/>
    <property type="match status" value="1"/>
</dbReference>
<accession>A0ABX7L5D3</accession>
<keyword evidence="4" id="KW-0378">Hydrolase</keyword>
<comment type="cofactor">
    <cofactor evidence="1">
        <name>Zn(2+)</name>
        <dbReference type="ChEBI" id="CHEBI:29105"/>
    </cofactor>
</comment>
<gene>
    <name evidence="7" type="ORF">JRJ22_17305</name>
</gene>
<reference evidence="7 8" key="1">
    <citation type="submission" date="2021-02" db="EMBL/GenBank/DDBJ databases">
        <title>Paenibacillus tianjinensis sp. nov.</title>
        <authorList>
            <person name="Liu H."/>
        </authorList>
    </citation>
    <scope>NUCLEOTIDE SEQUENCE [LARGE SCALE GENOMIC DNA]</scope>
    <source>
        <strain evidence="7 8">TB2019</strain>
    </source>
</reference>
<dbReference type="PANTHER" id="PTHR43114:SF6">
    <property type="entry name" value="ADENINE DEAMINASE"/>
    <property type="match status" value="1"/>
</dbReference>
<dbReference type="Proteomes" id="UP000663452">
    <property type="component" value="Chromosome"/>
</dbReference>
<dbReference type="InterPro" id="IPR032466">
    <property type="entry name" value="Metal_Hydrolase"/>
</dbReference>
<protein>
    <recommendedName>
        <fullName evidence="6">Adenosine deaminase domain-containing protein</fullName>
    </recommendedName>
</protein>
<comment type="similarity">
    <text evidence="2">Belongs to the metallo-dependent hydrolases superfamily. Adenosine and AMP deaminases family.</text>
</comment>
<proteinExistence type="inferred from homology"/>
<dbReference type="InterPro" id="IPR001365">
    <property type="entry name" value="A_deaminase_dom"/>
</dbReference>
<evidence type="ECO:0000256" key="5">
    <source>
        <dbReference type="ARBA" id="ARBA00022833"/>
    </source>
</evidence>
<evidence type="ECO:0000256" key="3">
    <source>
        <dbReference type="ARBA" id="ARBA00022723"/>
    </source>
</evidence>
<dbReference type="SUPFAM" id="SSF51556">
    <property type="entry name" value="Metallo-dependent hydrolases"/>
    <property type="match status" value="1"/>
</dbReference>
<dbReference type="EMBL" id="CP070969">
    <property type="protein sequence ID" value="QSF43044.1"/>
    <property type="molecule type" value="Genomic_DNA"/>
</dbReference>
<dbReference type="Pfam" id="PF00962">
    <property type="entry name" value="A_deaminase"/>
    <property type="match status" value="1"/>
</dbReference>
<evidence type="ECO:0000256" key="4">
    <source>
        <dbReference type="ARBA" id="ARBA00022801"/>
    </source>
</evidence>
<keyword evidence="8" id="KW-1185">Reference proteome</keyword>
<sequence>MKNQFIDALENHSLDELRRIPKSDLHNHAGRGGNIKYIGDWANTPILPPSSKFGSLGEMQEWFVSNVKSLCPGIQGYLKRIEASFVQAADDGIERLALSYGIDEIDALGGMESFIHTMDGLSHHYAPHTQFLPELAFDSRDNVDEALDRLDEILSYHWFKSVDICGLELAQPIGNFRSLYRRAKEAGLILKAHSGEFGTADDVMEAVEELELQEIHHGIAAAQSPQVMNWLAGHNITLNVCPTSNVMLGRTDNYSTHPVRALYDAGVPVTINSDDMLIFNQSVSEEYLNLYSSGLMSANELNDIYP</sequence>
<evidence type="ECO:0000256" key="2">
    <source>
        <dbReference type="ARBA" id="ARBA00006676"/>
    </source>
</evidence>
<evidence type="ECO:0000313" key="8">
    <source>
        <dbReference type="Proteomes" id="UP000663452"/>
    </source>
</evidence>
<keyword evidence="3" id="KW-0479">Metal-binding</keyword>
<evidence type="ECO:0000256" key="1">
    <source>
        <dbReference type="ARBA" id="ARBA00001947"/>
    </source>
</evidence>
<dbReference type="InterPro" id="IPR006330">
    <property type="entry name" value="Ado/ade_deaminase"/>
</dbReference>